<accession>G6YKZ9</accession>
<dbReference type="PATRIC" id="fig|1082933.3.peg.6472"/>
<sequence length="82" mass="8705">MTRNDIISVLGPVDEAVIADIALTGASLEELREAFAWIGADEALVNEGHPLPDARVARLIEILEVPEDEDGPRAPAAQGFGE</sequence>
<evidence type="ECO:0000313" key="2">
    <source>
        <dbReference type="Proteomes" id="UP000002949"/>
    </source>
</evidence>
<proteinExistence type="predicted"/>
<dbReference type="eggNOG" id="ENOG5033CTB">
    <property type="taxonomic scope" value="Bacteria"/>
</dbReference>
<dbReference type="KEGG" id="mamo:A6B35_15000"/>
<dbReference type="OrthoDB" id="7870562at2"/>
<dbReference type="Proteomes" id="UP000002949">
    <property type="component" value="Unassembled WGS sequence"/>
</dbReference>
<dbReference type="EMBL" id="AGSN01000242">
    <property type="protein sequence ID" value="EHH03244.1"/>
    <property type="molecule type" value="Genomic_DNA"/>
</dbReference>
<protein>
    <submittedName>
        <fullName evidence="1">Uncharacterized protein</fullName>
    </submittedName>
</protein>
<dbReference type="AlphaFoldDB" id="G6YKZ9"/>
<dbReference type="RefSeq" id="WP_006206473.1">
    <property type="nucleotide sequence ID" value="NZ_AGSN01000242.1"/>
</dbReference>
<keyword evidence="2" id="KW-1185">Reference proteome</keyword>
<organism evidence="1 2">
    <name type="scientific">Mesorhizobium amorphae CCNWGS0123</name>
    <dbReference type="NCBI Taxonomy" id="1082933"/>
    <lineage>
        <taxon>Bacteria</taxon>
        <taxon>Pseudomonadati</taxon>
        <taxon>Pseudomonadota</taxon>
        <taxon>Alphaproteobacteria</taxon>
        <taxon>Hyphomicrobiales</taxon>
        <taxon>Phyllobacteriaceae</taxon>
        <taxon>Mesorhizobium</taxon>
    </lineage>
</organism>
<gene>
    <name evidence="1" type="ORF">MEA186_33424</name>
</gene>
<evidence type="ECO:0000313" key="1">
    <source>
        <dbReference type="EMBL" id="EHH03244.1"/>
    </source>
</evidence>
<reference evidence="1 2" key="1">
    <citation type="journal article" date="2012" name="J. Bacteriol.">
        <title>Draft Genome Sequence of Plant Growth-Promoting Rhizobium Mesorhizobium amorphae, Isolated from Zinc-Lead Mine Tailings.</title>
        <authorList>
            <person name="Hao X."/>
            <person name="Lin Y."/>
            <person name="Johnstone L."/>
            <person name="Baltrus D.A."/>
            <person name="Miller S.J."/>
            <person name="Wei G."/>
            <person name="Rensing C."/>
        </authorList>
    </citation>
    <scope>NUCLEOTIDE SEQUENCE [LARGE SCALE GENOMIC DNA]</scope>
    <source>
        <strain evidence="1 2">CCNWGS0123</strain>
    </source>
</reference>
<name>G6YKZ9_9HYPH</name>